<evidence type="ECO:0000256" key="1">
    <source>
        <dbReference type="ARBA" id="ARBA00034736"/>
    </source>
</evidence>
<proteinExistence type="inferred from homology"/>
<evidence type="ECO:0000313" key="3">
    <source>
        <dbReference type="Proteomes" id="UP000507470"/>
    </source>
</evidence>
<accession>A0A6J8CT08</accession>
<protein>
    <submittedName>
        <fullName evidence="2">TTI2</fullName>
    </submittedName>
</protein>
<dbReference type="PANTHER" id="PTHR32226:SF2">
    <property type="entry name" value="TELO2-INTERACTING PROTEIN 2"/>
    <property type="match status" value="1"/>
</dbReference>
<dbReference type="GO" id="GO:0110078">
    <property type="term" value="C:TTT Hsp90 cochaperone complex"/>
    <property type="evidence" value="ECO:0007669"/>
    <property type="project" value="InterPro"/>
</dbReference>
<keyword evidence="3" id="KW-1185">Reference proteome</keyword>
<dbReference type="EMBL" id="CACVKT020005970">
    <property type="protein sequence ID" value="CAC5398995.1"/>
    <property type="molecule type" value="Genomic_DNA"/>
</dbReference>
<evidence type="ECO:0000313" key="2">
    <source>
        <dbReference type="EMBL" id="CAC5398995.1"/>
    </source>
</evidence>
<dbReference type="GO" id="GO:0005634">
    <property type="term" value="C:nucleus"/>
    <property type="evidence" value="ECO:0007669"/>
    <property type="project" value="TreeGrafter"/>
</dbReference>
<dbReference type="OrthoDB" id="6417021at2759"/>
<dbReference type="GO" id="GO:0005829">
    <property type="term" value="C:cytosol"/>
    <property type="evidence" value="ECO:0007669"/>
    <property type="project" value="TreeGrafter"/>
</dbReference>
<comment type="similarity">
    <text evidence="1">Belongs to the TTI2 family.</text>
</comment>
<dbReference type="Gene3D" id="1.25.10.10">
    <property type="entry name" value="Leucine-rich Repeat Variant"/>
    <property type="match status" value="1"/>
</dbReference>
<dbReference type="Pfam" id="PF10521">
    <property type="entry name" value="Tti2"/>
    <property type="match status" value="1"/>
</dbReference>
<dbReference type="Proteomes" id="UP000507470">
    <property type="component" value="Unassembled WGS sequence"/>
</dbReference>
<dbReference type="InterPro" id="IPR018870">
    <property type="entry name" value="Tti2"/>
</dbReference>
<dbReference type="InterPro" id="IPR011989">
    <property type="entry name" value="ARM-like"/>
</dbReference>
<gene>
    <name evidence="2" type="ORF">MCOR_33301</name>
</gene>
<dbReference type="PANTHER" id="PTHR32226">
    <property type="entry name" value="TELO2-INTERACTING PROTEIN 2"/>
    <property type="match status" value="1"/>
</dbReference>
<organism evidence="2 3">
    <name type="scientific">Mytilus coruscus</name>
    <name type="common">Sea mussel</name>
    <dbReference type="NCBI Taxonomy" id="42192"/>
    <lineage>
        <taxon>Eukaryota</taxon>
        <taxon>Metazoa</taxon>
        <taxon>Spiralia</taxon>
        <taxon>Lophotrochozoa</taxon>
        <taxon>Mollusca</taxon>
        <taxon>Bivalvia</taxon>
        <taxon>Autobranchia</taxon>
        <taxon>Pteriomorphia</taxon>
        <taxon>Mytilida</taxon>
        <taxon>Mytiloidea</taxon>
        <taxon>Mytilidae</taxon>
        <taxon>Mytilinae</taxon>
        <taxon>Mytilus</taxon>
    </lineage>
</organism>
<name>A0A6J8CT08_MYTCO</name>
<sequence length="516" mass="59428">MARLKTLMTEILLHDKSDHSAFRSDLQDEIISRYNLLDVFKEVLQQESSERIKHLAVCTVLCAKATNDWFLGSIQSAIRDKSFSFINDIFHLGLVSKVTSKEHYIFDKNDFEGVANMAATVMSIFNILLEKFSEEITNDQFRAFLSQISPDMIYLILEHIKDDLWTSELSRFMAKNLLRLMKLFYECVSDEDLLSCNQNLTSKDAFKSVEHSIMNQILKILNPKLTKSNWTKYPSAKSVFAWCLFHTPYPNLYEHLEKVLPPALNFIDDYIMANRISGIQCLQHIMENVSAEELRWYGHADVVYQALKHQLYTNEVELNEASFPAILTILKIVEKIPVISDSQMYRKTAKHDEVIQIILLNAECENKIVLRQIVTSFLGDFVDEMGLSTVKHLQRILKVIESYLEVYEGPEEITRINVLNLLEKVLKNTWPRIPSYMENILRMLLKFLCSLAIQDSSRTETVTMLLTEKVTTCLKLLKVIGGDKCENLIKSVDSPQLPPLCVKVLKDVQYSVDCTG</sequence>
<dbReference type="SUPFAM" id="SSF48371">
    <property type="entry name" value="ARM repeat"/>
    <property type="match status" value="1"/>
</dbReference>
<reference evidence="2 3" key="1">
    <citation type="submission" date="2020-06" db="EMBL/GenBank/DDBJ databases">
        <authorList>
            <person name="Li R."/>
            <person name="Bekaert M."/>
        </authorList>
    </citation>
    <scope>NUCLEOTIDE SEQUENCE [LARGE SCALE GENOMIC DNA]</scope>
    <source>
        <strain evidence="3">wild</strain>
    </source>
</reference>
<dbReference type="AlphaFoldDB" id="A0A6J8CT08"/>
<dbReference type="InterPro" id="IPR016024">
    <property type="entry name" value="ARM-type_fold"/>
</dbReference>